<proteinExistence type="predicted"/>
<organism evidence="2 3">
    <name type="scientific">Kutzneria viridogrisea</name>
    <dbReference type="NCBI Taxonomy" id="47990"/>
    <lineage>
        <taxon>Bacteria</taxon>
        <taxon>Bacillati</taxon>
        <taxon>Actinomycetota</taxon>
        <taxon>Actinomycetes</taxon>
        <taxon>Pseudonocardiales</taxon>
        <taxon>Pseudonocardiaceae</taxon>
        <taxon>Kutzneria</taxon>
    </lineage>
</organism>
<dbReference type="RefSeq" id="WP_318296941.1">
    <property type="nucleotide sequence ID" value="NZ_BAAABQ010000009.1"/>
</dbReference>
<feature type="chain" id="PRO_5045675098" description="Secreted protein" evidence="1">
    <location>
        <begin position="24"/>
        <end position="237"/>
    </location>
</feature>
<accession>A0ABR6BY06</accession>
<evidence type="ECO:0000313" key="3">
    <source>
        <dbReference type="Proteomes" id="UP000517916"/>
    </source>
</evidence>
<keyword evidence="3" id="KW-1185">Reference proteome</keyword>
<feature type="signal peptide" evidence="1">
    <location>
        <begin position="1"/>
        <end position="23"/>
    </location>
</feature>
<evidence type="ECO:0000256" key="1">
    <source>
        <dbReference type="SAM" id="SignalP"/>
    </source>
</evidence>
<dbReference type="EMBL" id="JACJID010000009">
    <property type="protein sequence ID" value="MBA8931491.1"/>
    <property type="molecule type" value="Genomic_DNA"/>
</dbReference>
<reference evidence="2 3" key="1">
    <citation type="submission" date="2020-08" db="EMBL/GenBank/DDBJ databases">
        <title>Genomic Encyclopedia of Archaeal and Bacterial Type Strains, Phase II (KMG-II): from individual species to whole genera.</title>
        <authorList>
            <person name="Goeker M."/>
        </authorList>
    </citation>
    <scope>NUCLEOTIDE SEQUENCE [LARGE SCALE GENOMIC DNA]</scope>
    <source>
        <strain evidence="2 3">DSM 43850</strain>
    </source>
</reference>
<comment type="caution">
    <text evidence="2">The sequence shown here is derived from an EMBL/GenBank/DDBJ whole genome shotgun (WGS) entry which is preliminary data.</text>
</comment>
<sequence length="237" mass="26468">MIRKLVPVLAALLLAASPVPASAVTSAEDYGAYSMMFSQHAGQFTPDGVNLYQWAWKPISPTESRIYWGESKSWPPSYGERFLRDGDWVLLDGYDAPDNGFNPQRVTSESVGDANCANLSPIPSNGGRQHYVRWTIPSTAYCLQATGTITVPANGAVVHFQHNQVWYPPAPCEAPGHPGQTCIRQHEQWFDDKDQPFGLVLERDQYIARGHGMAFLIDKTRPDQWHAHITSDWSWPA</sequence>
<dbReference type="Proteomes" id="UP000517916">
    <property type="component" value="Unassembled WGS sequence"/>
</dbReference>
<name>A0ABR6BY06_9PSEU</name>
<gene>
    <name evidence="2" type="ORF">BC739_008743</name>
</gene>
<protein>
    <recommendedName>
        <fullName evidence="4">Secreted protein</fullName>
    </recommendedName>
</protein>
<evidence type="ECO:0000313" key="2">
    <source>
        <dbReference type="EMBL" id="MBA8931491.1"/>
    </source>
</evidence>
<keyword evidence="1" id="KW-0732">Signal</keyword>
<evidence type="ECO:0008006" key="4">
    <source>
        <dbReference type="Google" id="ProtNLM"/>
    </source>
</evidence>